<protein>
    <recommendedName>
        <fullName evidence="3">Conserved oligomeric Golgi complex subunit 2</fullName>
    </recommendedName>
    <alternativeName>
        <fullName evidence="8">Component of oligomeric Golgi complex 2</fullName>
    </alternativeName>
</protein>
<accession>A0A0C3S7U8</accession>
<dbReference type="GO" id="GO:0007030">
    <property type="term" value="P:Golgi organization"/>
    <property type="evidence" value="ECO:0007669"/>
    <property type="project" value="InterPro"/>
</dbReference>
<organism evidence="12 13">
    <name type="scientific">Phlebiopsis gigantea (strain 11061_1 CR5-6)</name>
    <name type="common">White-rot fungus</name>
    <name type="synonym">Peniophora gigantea</name>
    <dbReference type="NCBI Taxonomy" id="745531"/>
    <lineage>
        <taxon>Eukaryota</taxon>
        <taxon>Fungi</taxon>
        <taxon>Dikarya</taxon>
        <taxon>Basidiomycota</taxon>
        <taxon>Agaricomycotina</taxon>
        <taxon>Agaricomycetes</taxon>
        <taxon>Polyporales</taxon>
        <taxon>Phanerochaetaceae</taxon>
        <taxon>Phlebiopsis</taxon>
    </lineage>
</organism>
<dbReference type="PANTHER" id="PTHR12961:SF0">
    <property type="entry name" value="CONSERVED OLIGOMERIC GOLGI COMPLEX SUBUNIT 2"/>
    <property type="match status" value="1"/>
</dbReference>
<feature type="domain" description="COG complex component COG2 C-terminal" evidence="11">
    <location>
        <begin position="693"/>
        <end position="802"/>
    </location>
</feature>
<evidence type="ECO:0000313" key="12">
    <source>
        <dbReference type="EMBL" id="KIP06987.1"/>
    </source>
</evidence>
<dbReference type="OrthoDB" id="332281at2759"/>
<evidence type="ECO:0000256" key="2">
    <source>
        <dbReference type="ARBA" id="ARBA00007603"/>
    </source>
</evidence>
<feature type="region of interest" description="Disordered" evidence="9">
    <location>
        <begin position="600"/>
        <end position="634"/>
    </location>
</feature>
<dbReference type="GO" id="GO:0015031">
    <property type="term" value="P:protein transport"/>
    <property type="evidence" value="ECO:0007669"/>
    <property type="project" value="UniProtKB-KW"/>
</dbReference>
<comment type="similarity">
    <text evidence="2">Belongs to the COG2 family.</text>
</comment>
<dbReference type="GO" id="GO:0000139">
    <property type="term" value="C:Golgi membrane"/>
    <property type="evidence" value="ECO:0007669"/>
    <property type="project" value="UniProtKB-SubCell"/>
</dbReference>
<keyword evidence="13" id="KW-1185">Reference proteome</keyword>
<name>A0A0C3S7U8_PHLG1</name>
<evidence type="ECO:0000256" key="3">
    <source>
        <dbReference type="ARBA" id="ARBA00020977"/>
    </source>
</evidence>
<evidence type="ECO:0000256" key="8">
    <source>
        <dbReference type="ARBA" id="ARBA00031344"/>
    </source>
</evidence>
<gene>
    <name evidence="12" type="ORF">PHLGIDRAFT_24293</name>
</gene>
<dbReference type="Pfam" id="PF12022">
    <property type="entry name" value="COG2_C"/>
    <property type="match status" value="2"/>
</dbReference>
<sequence>MGLERLAEELVAREGVGLPGVEHDLPVYVPLSHDNPRLSAPTFSVEDFLLSRSYTSLPDLRAELRDYLAGLKEELVKLINDDYEAFISLSTDLRGEGARLEKLKWPLSDLRAHVLESRGELQHIQDAIQQKLQKRTELREEKAFLHLLLKISESITRLESLLLISAPSDDDQGHTEIHGVTLASHHEEDRIEERQTRGNRAKHLSRVAAEYTQLLYHVAKAQKEKCAFVEECQWRIDRIKSTLSSDLDHLFSSTLLSLTEGKDFARVTGTSELDKTKALADVTECLRTYDVLGLWQDAEEVLRGDVVRTFVKKTIYSGCLSAPHSPVLPHTPFIPSSRPAIAQTAGSVPPRTPYTPYTAFASKQNPFEASFESQPHILDETDDPLAALYNTILRFVDRDMRRIMEIAEKVGVKTVKAIGGKAALGALPAQRGVLHGFEIMANVVWSEIGKAIMDELGSVVFAAGKPDEFRKHYETTQAFIRSLEYLAPSVDAVQAMRSHVVYTSFERRWQLPVYFQLRWKEIVTKLEDALAVTRLERTTSIAVAPFVTTQGSAVWVAISTVWSGQVYIPELNHRFWRLTLQIISRYKSWLEANMPALEPPNKFLGGPEKASSNTSPSLARAGTPTNQQVEAASPETVVSDDALLIQLATVLTDITVLDAQVWRLWREEIADMLPDLSEGGAAEHPISLEAMTASKRLPTEPSHFVSLIFRALKSFFGIGSGDAPGVFLKDAYLKSYAEEVFENVALRYIYFLTAMKKTEESLRRLKKGKKSAFSLFGSSASNKDDDGRADEEKIRAQMILDVQAFGKDAETLGVTANNSSTYRSLRELANAPLTDE</sequence>
<keyword evidence="7" id="KW-0472">Membrane</keyword>
<evidence type="ECO:0000256" key="6">
    <source>
        <dbReference type="ARBA" id="ARBA00023034"/>
    </source>
</evidence>
<reference evidence="12 13" key="1">
    <citation type="journal article" date="2014" name="PLoS Genet.">
        <title>Analysis of the Phlebiopsis gigantea genome, transcriptome and secretome provides insight into its pioneer colonization strategies of wood.</title>
        <authorList>
            <person name="Hori C."/>
            <person name="Ishida T."/>
            <person name="Igarashi K."/>
            <person name="Samejima M."/>
            <person name="Suzuki H."/>
            <person name="Master E."/>
            <person name="Ferreira P."/>
            <person name="Ruiz-Duenas F.J."/>
            <person name="Held B."/>
            <person name="Canessa P."/>
            <person name="Larrondo L.F."/>
            <person name="Schmoll M."/>
            <person name="Druzhinina I.S."/>
            <person name="Kubicek C.P."/>
            <person name="Gaskell J.A."/>
            <person name="Kersten P."/>
            <person name="St John F."/>
            <person name="Glasner J."/>
            <person name="Sabat G."/>
            <person name="Splinter BonDurant S."/>
            <person name="Syed K."/>
            <person name="Yadav J."/>
            <person name="Mgbeahuruike A.C."/>
            <person name="Kovalchuk A."/>
            <person name="Asiegbu F.O."/>
            <person name="Lackner G."/>
            <person name="Hoffmeister D."/>
            <person name="Rencoret J."/>
            <person name="Gutierrez A."/>
            <person name="Sun H."/>
            <person name="Lindquist E."/>
            <person name="Barry K."/>
            <person name="Riley R."/>
            <person name="Grigoriev I.V."/>
            <person name="Henrissat B."/>
            <person name="Kues U."/>
            <person name="Berka R.M."/>
            <person name="Martinez A.T."/>
            <person name="Covert S.F."/>
            <person name="Blanchette R.A."/>
            <person name="Cullen D."/>
        </authorList>
    </citation>
    <scope>NUCLEOTIDE SEQUENCE [LARGE SCALE GENOMIC DNA]</scope>
    <source>
        <strain evidence="12 13">11061_1 CR5-6</strain>
    </source>
</reference>
<dbReference type="InterPro" id="IPR024603">
    <property type="entry name" value="COG_complex_COG2_C"/>
</dbReference>
<feature type="region of interest" description="Disordered" evidence="9">
    <location>
        <begin position="181"/>
        <end position="200"/>
    </location>
</feature>
<feature type="domain" description="COG complex component COG2 C-terminal" evidence="11">
    <location>
        <begin position="507"/>
        <end position="677"/>
    </location>
</feature>
<dbReference type="EMBL" id="KN840506">
    <property type="protein sequence ID" value="KIP06987.1"/>
    <property type="molecule type" value="Genomic_DNA"/>
</dbReference>
<evidence type="ECO:0000256" key="5">
    <source>
        <dbReference type="ARBA" id="ARBA00022927"/>
    </source>
</evidence>
<dbReference type="STRING" id="745531.A0A0C3S7U8"/>
<evidence type="ECO:0000256" key="7">
    <source>
        <dbReference type="ARBA" id="ARBA00023136"/>
    </source>
</evidence>
<comment type="subcellular location">
    <subcellularLocation>
        <location evidence="1">Golgi apparatus membrane</location>
        <topology evidence="1">Peripheral membrane protein</topology>
    </subcellularLocation>
</comment>
<keyword evidence="5" id="KW-0653">Protein transport</keyword>
<dbReference type="HOGENOM" id="CLU_005470_1_0_1"/>
<feature type="compositionally biased region" description="Basic and acidic residues" evidence="9">
    <location>
        <begin position="184"/>
        <end position="196"/>
    </location>
</feature>
<evidence type="ECO:0000313" key="13">
    <source>
        <dbReference type="Proteomes" id="UP000053257"/>
    </source>
</evidence>
<evidence type="ECO:0000259" key="11">
    <source>
        <dbReference type="Pfam" id="PF12022"/>
    </source>
</evidence>
<dbReference type="AlphaFoldDB" id="A0A0C3S7U8"/>
<evidence type="ECO:0000256" key="4">
    <source>
        <dbReference type="ARBA" id="ARBA00022448"/>
    </source>
</evidence>
<evidence type="ECO:0000256" key="9">
    <source>
        <dbReference type="SAM" id="MobiDB-lite"/>
    </source>
</evidence>
<evidence type="ECO:0000259" key="10">
    <source>
        <dbReference type="Pfam" id="PF06148"/>
    </source>
</evidence>
<dbReference type="Pfam" id="PF06148">
    <property type="entry name" value="COG2_N"/>
    <property type="match status" value="1"/>
</dbReference>
<proteinExistence type="inferred from homology"/>
<feature type="compositionally biased region" description="Polar residues" evidence="9">
    <location>
        <begin position="610"/>
        <end position="630"/>
    </location>
</feature>
<dbReference type="InterPro" id="IPR009316">
    <property type="entry name" value="COG2"/>
</dbReference>
<dbReference type="GO" id="GO:0017119">
    <property type="term" value="C:Golgi transport complex"/>
    <property type="evidence" value="ECO:0007669"/>
    <property type="project" value="TreeGrafter"/>
</dbReference>
<dbReference type="InterPro" id="IPR024602">
    <property type="entry name" value="COG_su2_N"/>
</dbReference>
<dbReference type="PANTHER" id="PTHR12961">
    <property type="entry name" value="CONSERVED OLIGOMERIC GOLGI COMPLEX COMPONENT 2"/>
    <property type="match status" value="1"/>
</dbReference>
<keyword evidence="6" id="KW-0333">Golgi apparatus</keyword>
<evidence type="ECO:0000256" key="1">
    <source>
        <dbReference type="ARBA" id="ARBA00004395"/>
    </source>
</evidence>
<keyword evidence="4" id="KW-0813">Transport</keyword>
<dbReference type="Proteomes" id="UP000053257">
    <property type="component" value="Unassembled WGS sequence"/>
</dbReference>
<dbReference type="GO" id="GO:0006891">
    <property type="term" value="P:intra-Golgi vesicle-mediated transport"/>
    <property type="evidence" value="ECO:0007669"/>
    <property type="project" value="TreeGrafter"/>
</dbReference>
<feature type="domain" description="Conserved oligomeric Golgi complex subunit 2 N-terminal" evidence="10">
    <location>
        <begin position="32"/>
        <end position="103"/>
    </location>
</feature>